<keyword evidence="2" id="KW-0812">Transmembrane</keyword>
<keyword evidence="2" id="KW-1133">Transmembrane helix</keyword>
<organism evidence="3 4">
    <name type="scientific">Wolfiporia cocos (strain MD-104)</name>
    <name type="common">Brown rot fungus</name>
    <dbReference type="NCBI Taxonomy" id="742152"/>
    <lineage>
        <taxon>Eukaryota</taxon>
        <taxon>Fungi</taxon>
        <taxon>Dikarya</taxon>
        <taxon>Basidiomycota</taxon>
        <taxon>Agaricomycotina</taxon>
        <taxon>Agaricomycetes</taxon>
        <taxon>Polyporales</taxon>
        <taxon>Phaeolaceae</taxon>
        <taxon>Wolfiporia</taxon>
    </lineage>
</organism>
<accession>A0A2H3IZV6</accession>
<name>A0A2H3IZV6_WOLCO</name>
<keyword evidence="2" id="KW-0472">Membrane</keyword>
<evidence type="ECO:0000313" key="3">
    <source>
        <dbReference type="EMBL" id="PCH35510.1"/>
    </source>
</evidence>
<feature type="transmembrane region" description="Helical" evidence="2">
    <location>
        <begin position="33"/>
        <end position="56"/>
    </location>
</feature>
<evidence type="ECO:0000313" key="4">
    <source>
        <dbReference type="Proteomes" id="UP000218811"/>
    </source>
</evidence>
<keyword evidence="4" id="KW-1185">Reference proteome</keyword>
<feature type="compositionally biased region" description="Low complexity" evidence="1">
    <location>
        <begin position="1"/>
        <end position="20"/>
    </location>
</feature>
<feature type="region of interest" description="Disordered" evidence="1">
    <location>
        <begin position="1"/>
        <end position="26"/>
    </location>
</feature>
<protein>
    <submittedName>
        <fullName evidence="3">Uncharacterized protein</fullName>
    </submittedName>
</protein>
<dbReference type="Proteomes" id="UP000218811">
    <property type="component" value="Unassembled WGS sequence"/>
</dbReference>
<dbReference type="STRING" id="742152.A0A2H3IZV6"/>
<dbReference type="AlphaFoldDB" id="A0A2H3IZV6"/>
<dbReference type="OrthoDB" id="2848852at2759"/>
<gene>
    <name evidence="3" type="ORF">WOLCODRAFT_27946</name>
</gene>
<evidence type="ECO:0000256" key="2">
    <source>
        <dbReference type="SAM" id="Phobius"/>
    </source>
</evidence>
<dbReference type="Gene3D" id="1.20.5.510">
    <property type="entry name" value="Single helix bin"/>
    <property type="match status" value="1"/>
</dbReference>
<reference evidence="3 4" key="1">
    <citation type="journal article" date="2012" name="Science">
        <title>The Paleozoic origin of enzymatic lignin decomposition reconstructed from 31 fungal genomes.</title>
        <authorList>
            <person name="Floudas D."/>
            <person name="Binder M."/>
            <person name="Riley R."/>
            <person name="Barry K."/>
            <person name="Blanchette R.A."/>
            <person name="Henrissat B."/>
            <person name="Martinez A.T."/>
            <person name="Otillar R."/>
            <person name="Spatafora J.W."/>
            <person name="Yadav J.S."/>
            <person name="Aerts A."/>
            <person name="Benoit I."/>
            <person name="Boyd A."/>
            <person name="Carlson A."/>
            <person name="Copeland A."/>
            <person name="Coutinho P.M."/>
            <person name="de Vries R.P."/>
            <person name="Ferreira P."/>
            <person name="Findley K."/>
            <person name="Foster B."/>
            <person name="Gaskell J."/>
            <person name="Glotzer D."/>
            <person name="Gorecki P."/>
            <person name="Heitman J."/>
            <person name="Hesse C."/>
            <person name="Hori C."/>
            <person name="Igarashi K."/>
            <person name="Jurgens J.A."/>
            <person name="Kallen N."/>
            <person name="Kersten P."/>
            <person name="Kohler A."/>
            <person name="Kuees U."/>
            <person name="Kumar T.K.A."/>
            <person name="Kuo A."/>
            <person name="LaButti K."/>
            <person name="Larrondo L.F."/>
            <person name="Lindquist E."/>
            <person name="Ling A."/>
            <person name="Lombard V."/>
            <person name="Lucas S."/>
            <person name="Lundell T."/>
            <person name="Martin R."/>
            <person name="McLaughlin D.J."/>
            <person name="Morgenstern I."/>
            <person name="Morin E."/>
            <person name="Murat C."/>
            <person name="Nagy L.G."/>
            <person name="Nolan M."/>
            <person name="Ohm R.A."/>
            <person name="Patyshakuliyeva A."/>
            <person name="Rokas A."/>
            <person name="Ruiz-Duenas F.J."/>
            <person name="Sabat G."/>
            <person name="Salamov A."/>
            <person name="Samejima M."/>
            <person name="Schmutz J."/>
            <person name="Slot J.C."/>
            <person name="St John F."/>
            <person name="Stenlid J."/>
            <person name="Sun H."/>
            <person name="Sun S."/>
            <person name="Syed K."/>
            <person name="Tsang A."/>
            <person name="Wiebenga A."/>
            <person name="Young D."/>
            <person name="Pisabarro A."/>
            <person name="Eastwood D.C."/>
            <person name="Martin F."/>
            <person name="Cullen D."/>
            <person name="Grigoriev I.V."/>
            <person name="Hibbett D.S."/>
        </authorList>
    </citation>
    <scope>NUCLEOTIDE SEQUENCE [LARGE SCALE GENOMIC DNA]</scope>
    <source>
        <strain evidence="3 4">MD-104</strain>
    </source>
</reference>
<evidence type="ECO:0000256" key="1">
    <source>
        <dbReference type="SAM" id="MobiDB-lite"/>
    </source>
</evidence>
<dbReference type="OMA" id="NMRVAYR"/>
<sequence>MSSPNSNQNSNSNPSMPPSSDASLPAHSNSGTAAIVAGVVVTIVVLIGIAGAVFWYTRRRSRHTQAVGVDPKQQKAFRRRTFVDPTHIACHVTPFSPNSGEETPRFVHQPGTNMRVAHRREDGGWEFHDLTPDTMSTLDFAPPRTSFSARSTLSFSSNYLSSKEKMKLQPGELTTRGYVEHAPADLYVDGEDVPPPAYCPSDPGHGSDAHV</sequence>
<dbReference type="EMBL" id="KB467854">
    <property type="protein sequence ID" value="PCH35510.1"/>
    <property type="molecule type" value="Genomic_DNA"/>
</dbReference>
<proteinExistence type="predicted"/>
<feature type="region of interest" description="Disordered" evidence="1">
    <location>
        <begin position="189"/>
        <end position="211"/>
    </location>
</feature>